<feature type="transmembrane region" description="Helical" evidence="1">
    <location>
        <begin position="42"/>
        <end position="59"/>
    </location>
</feature>
<dbReference type="AlphaFoldDB" id="A0A368L1S6"/>
<evidence type="ECO:0000313" key="3">
    <source>
        <dbReference type="Proteomes" id="UP000252357"/>
    </source>
</evidence>
<keyword evidence="3" id="KW-1185">Reference proteome</keyword>
<protein>
    <submittedName>
        <fullName evidence="2">Uncharacterized protein</fullName>
    </submittedName>
</protein>
<keyword evidence="1" id="KW-0812">Transmembrane</keyword>
<reference evidence="2 3" key="1">
    <citation type="journal article" date="2018" name="Int. J. Syst. Evol. Microbiol.">
        <title>Parvibium lacunae gen. nov., sp. nov., a new member of the family Alcaligenaceae isolated from a freshwater pond.</title>
        <authorList>
            <person name="Chen W.M."/>
            <person name="Xie P.B."/>
            <person name="Hsu M.Y."/>
            <person name="Sheu S.Y."/>
        </authorList>
    </citation>
    <scope>NUCLEOTIDE SEQUENCE [LARGE SCALE GENOMIC DNA]</scope>
    <source>
        <strain evidence="2 3">KMB9</strain>
    </source>
</reference>
<comment type="caution">
    <text evidence="2">The sequence shown here is derived from an EMBL/GenBank/DDBJ whole genome shotgun (WGS) entry which is preliminary data.</text>
</comment>
<feature type="transmembrane region" description="Helical" evidence="1">
    <location>
        <begin position="12"/>
        <end position="30"/>
    </location>
</feature>
<organism evidence="2 3">
    <name type="scientific">Parvibium lacunae</name>
    <dbReference type="NCBI Taxonomy" id="1888893"/>
    <lineage>
        <taxon>Bacteria</taxon>
        <taxon>Pseudomonadati</taxon>
        <taxon>Pseudomonadota</taxon>
        <taxon>Betaproteobacteria</taxon>
        <taxon>Burkholderiales</taxon>
        <taxon>Alcaligenaceae</taxon>
        <taxon>Parvibium</taxon>
    </lineage>
</organism>
<keyword evidence="1" id="KW-1133">Transmembrane helix</keyword>
<sequence>MKIIPNQQNTTPSIWAHMLSRALTITPILWAIDWFPDQHINWAYWPTAAWLGVLLLRPLQSKIAEQLTKLGW</sequence>
<name>A0A368L1S6_9BURK</name>
<keyword evidence="1" id="KW-0472">Membrane</keyword>
<dbReference type="Proteomes" id="UP000252357">
    <property type="component" value="Unassembled WGS sequence"/>
</dbReference>
<gene>
    <name evidence="2" type="ORF">DU000_08700</name>
</gene>
<accession>A0A368L1S6</accession>
<proteinExistence type="predicted"/>
<evidence type="ECO:0000256" key="1">
    <source>
        <dbReference type="SAM" id="Phobius"/>
    </source>
</evidence>
<dbReference type="EMBL" id="QPGB01000003">
    <property type="protein sequence ID" value="RCS57515.1"/>
    <property type="molecule type" value="Genomic_DNA"/>
</dbReference>
<evidence type="ECO:0000313" key="2">
    <source>
        <dbReference type="EMBL" id="RCS57515.1"/>
    </source>
</evidence>